<organism evidence="1 2">
    <name type="scientific">Tieghemostelium lacteum</name>
    <name type="common">Slime mold</name>
    <name type="synonym">Dictyostelium lacteum</name>
    <dbReference type="NCBI Taxonomy" id="361077"/>
    <lineage>
        <taxon>Eukaryota</taxon>
        <taxon>Amoebozoa</taxon>
        <taxon>Evosea</taxon>
        <taxon>Eumycetozoa</taxon>
        <taxon>Dictyostelia</taxon>
        <taxon>Dictyosteliales</taxon>
        <taxon>Raperosteliaceae</taxon>
        <taxon>Tieghemostelium</taxon>
    </lineage>
</organism>
<evidence type="ECO:0000313" key="1">
    <source>
        <dbReference type="EMBL" id="KYQ91330.1"/>
    </source>
</evidence>
<dbReference type="Proteomes" id="UP000076078">
    <property type="component" value="Unassembled WGS sequence"/>
</dbReference>
<gene>
    <name evidence="1" type="ORF">DLAC_08277</name>
</gene>
<evidence type="ECO:0000313" key="2">
    <source>
        <dbReference type="Proteomes" id="UP000076078"/>
    </source>
</evidence>
<name>A0A151ZBK8_TIELA</name>
<reference evidence="1 2" key="1">
    <citation type="submission" date="2015-12" db="EMBL/GenBank/DDBJ databases">
        <title>Dictyostelia acquired genes for synthesis and detection of signals that induce cell-type specialization by lateral gene transfer from prokaryotes.</title>
        <authorList>
            <person name="Gloeckner G."/>
            <person name="Schaap P."/>
        </authorList>
    </citation>
    <scope>NUCLEOTIDE SEQUENCE [LARGE SCALE GENOMIC DNA]</scope>
    <source>
        <strain evidence="1 2">TK</strain>
    </source>
</reference>
<keyword evidence="2" id="KW-1185">Reference proteome</keyword>
<dbReference type="EMBL" id="LODT01000035">
    <property type="protein sequence ID" value="KYQ91330.1"/>
    <property type="molecule type" value="Genomic_DNA"/>
</dbReference>
<accession>A0A151ZBK8</accession>
<sequence length="756" mass="85477">MNLVNSILFRNAQGRTSDLGNLYNAVTDNLISTNIVTGTVVKITTPTPKFAVDFIFDDTSALNLLVADSSMELKLSLISGLLDGTATDRFTDFVKKFSLGSDSTVLNGFILVKASNEVWQLDLTNAQINNAAFNIVSTHFIDQIHMGGHTLIYFAKKLTPIEDRIDVKNKFTAVVNSWISRGSTESSSDEYTFLSSFSYAEYNNTESSSSTVNIVQQSLKNIQTFPSRTPTAIQFRLASISDLYTKIGSSSPKQFIVSSTLSFRPEITQKLVNQYHQRENIFLQLNQLNTNLYDLATYLDFNSLSTVLETLKGYIQPPEDTLKIELQSKVQQSRLSSSYQGLVNFDIDYSEMEQFLNNQDDLKRTIHFILYLQSKNVEIQSFDETKEQFVARYGGSGTLLLLDFSTANSDVSLQIFKLFFQISQMQLNDTKFGALCSPTISEPKIEVFVNKELKSIPTSMLARKDVNLVINQNPPGTLTVNDNLLVYGLMIQCPCKQCTTNKLKWTCFKCGKDLKYRRKNLYCDCGSSSAMTSKFYCKQRSQFNTIPEAELYQYVPYTIDINILYLTKPINIANTELILKTMFSSVRSKTFKEAKVKFNGFDDLFINKSASTYSIYSTLNLQVFTSDYNLTNVMPNLKQYNDFDVIVMGDPILSDITSLSSYLLGKNLQNNVLFCYSNKDNYNSAITNLPTEPAFKDITKYYYLDTTTTSKIIEQNPDTSVTEINNATYIVTYDNNTSVVNQLFNRAKTFLPFVPS</sequence>
<protein>
    <submittedName>
        <fullName evidence="1">Uncharacterized protein</fullName>
    </submittedName>
</protein>
<comment type="caution">
    <text evidence="1">The sequence shown here is derived from an EMBL/GenBank/DDBJ whole genome shotgun (WGS) entry which is preliminary data.</text>
</comment>
<proteinExistence type="predicted"/>
<dbReference type="STRING" id="361077.A0A151ZBK8"/>
<dbReference type="InParanoid" id="A0A151ZBK8"/>
<dbReference type="AlphaFoldDB" id="A0A151ZBK8"/>